<protein>
    <submittedName>
        <fullName evidence="6">Peptidase A1 pepsin</fullName>
    </submittedName>
</protein>
<reference evidence="6" key="1">
    <citation type="submission" date="2019-11" db="EMBL/GenBank/DDBJ databases">
        <title>Epiphytic Pseudomonas syringae from cherry orchards.</title>
        <authorList>
            <person name="Hulin M.T."/>
        </authorList>
    </citation>
    <scope>NUCLEOTIDE SEQUENCE</scope>
    <source>
        <strain evidence="6">PA-6-9A</strain>
    </source>
</reference>
<dbReference type="Proteomes" id="UP000814207">
    <property type="component" value="Unassembled WGS sequence"/>
</dbReference>
<dbReference type="PANTHER" id="PTHR47966">
    <property type="entry name" value="BETA-SITE APP-CLEAVING ENZYME, ISOFORM A-RELATED"/>
    <property type="match status" value="1"/>
</dbReference>
<dbReference type="InterPro" id="IPR001461">
    <property type="entry name" value="Aspartic_peptidase_A1"/>
</dbReference>
<dbReference type="InterPro" id="IPR005468">
    <property type="entry name" value="Avidin/str"/>
</dbReference>
<dbReference type="SUPFAM" id="SSF50876">
    <property type="entry name" value="Avidin/streptavidin"/>
    <property type="match status" value="1"/>
</dbReference>
<dbReference type="InterPro" id="IPR034164">
    <property type="entry name" value="Pepsin-like_dom"/>
</dbReference>
<name>A0A9Q3ZV81_PSESX</name>
<dbReference type="CDD" id="cd05471">
    <property type="entry name" value="pepsin_like"/>
    <property type="match status" value="1"/>
</dbReference>
<feature type="domain" description="Peptidase A1" evidence="5">
    <location>
        <begin position="27"/>
        <end position="333"/>
    </location>
</feature>
<evidence type="ECO:0000313" key="6">
    <source>
        <dbReference type="EMBL" id="MCF5064045.1"/>
    </source>
</evidence>
<dbReference type="InterPro" id="IPR036896">
    <property type="entry name" value="Avidin-like_sf"/>
</dbReference>
<comment type="caution">
    <text evidence="6">The sequence shown here is derived from an EMBL/GenBank/DDBJ whole genome shotgun (WGS) entry which is preliminary data.</text>
</comment>
<dbReference type="GO" id="GO:0004190">
    <property type="term" value="F:aspartic-type endopeptidase activity"/>
    <property type="evidence" value="ECO:0007669"/>
    <property type="project" value="InterPro"/>
</dbReference>
<dbReference type="InterPro" id="IPR033121">
    <property type="entry name" value="PEPTIDASE_A1"/>
</dbReference>
<dbReference type="EMBL" id="WKEU01000054">
    <property type="protein sequence ID" value="MCF5064045.1"/>
    <property type="molecule type" value="Genomic_DNA"/>
</dbReference>
<keyword evidence="3" id="KW-0964">Secreted</keyword>
<dbReference type="GO" id="GO:0005576">
    <property type="term" value="C:extracellular region"/>
    <property type="evidence" value="ECO:0007669"/>
    <property type="project" value="UniProtKB-SubCell"/>
</dbReference>
<dbReference type="GO" id="GO:0006508">
    <property type="term" value="P:proteolysis"/>
    <property type="evidence" value="ECO:0007669"/>
    <property type="project" value="InterPro"/>
</dbReference>
<comment type="subcellular location">
    <subcellularLocation>
        <location evidence="1">Secreted</location>
    </subcellularLocation>
</comment>
<keyword evidence="4" id="KW-0732">Signal</keyword>
<dbReference type="GO" id="GO:0009374">
    <property type="term" value="F:biotin binding"/>
    <property type="evidence" value="ECO:0007669"/>
    <property type="project" value="InterPro"/>
</dbReference>
<gene>
    <name evidence="6" type="ORF">GIW73_13970</name>
</gene>
<dbReference type="Gene3D" id="2.40.70.10">
    <property type="entry name" value="Acid Proteases"/>
    <property type="match status" value="2"/>
</dbReference>
<evidence type="ECO:0000313" key="7">
    <source>
        <dbReference type="Proteomes" id="UP000814207"/>
    </source>
</evidence>
<dbReference type="SUPFAM" id="SSF50630">
    <property type="entry name" value="Acid proteases"/>
    <property type="match status" value="1"/>
</dbReference>
<evidence type="ECO:0000256" key="4">
    <source>
        <dbReference type="ARBA" id="ARBA00022729"/>
    </source>
</evidence>
<dbReference type="PANTHER" id="PTHR47966:SF51">
    <property type="entry name" value="BETA-SITE APP-CLEAVING ENZYME, ISOFORM A-RELATED"/>
    <property type="match status" value="1"/>
</dbReference>
<evidence type="ECO:0000259" key="5">
    <source>
        <dbReference type="PROSITE" id="PS51767"/>
    </source>
</evidence>
<organism evidence="6 7">
    <name type="scientific">Pseudomonas syringae</name>
    <dbReference type="NCBI Taxonomy" id="317"/>
    <lineage>
        <taxon>Bacteria</taxon>
        <taxon>Pseudomonadati</taxon>
        <taxon>Pseudomonadota</taxon>
        <taxon>Gammaproteobacteria</taxon>
        <taxon>Pseudomonadales</taxon>
        <taxon>Pseudomonadaceae</taxon>
        <taxon>Pseudomonas</taxon>
    </lineage>
</organism>
<evidence type="ECO:0000256" key="2">
    <source>
        <dbReference type="ARBA" id="ARBA00007447"/>
    </source>
</evidence>
<proteinExistence type="inferred from homology"/>
<dbReference type="AlphaFoldDB" id="A0A9Q3ZV81"/>
<evidence type="ECO:0000256" key="3">
    <source>
        <dbReference type="ARBA" id="ARBA00022525"/>
    </source>
</evidence>
<dbReference type="PROSITE" id="PS51767">
    <property type="entry name" value="PEPTIDASE_A1"/>
    <property type="match status" value="1"/>
</dbReference>
<sequence>MYTPSPAQKLVFPMQRGPFQNNGATPWYATLQLGTPGQALKFSLDSGTNITWVTSTLCSPNQCEHFGGARFDYQASSSFAFTDCLQRPYSFGPWGTMQVETAADLLTTPAGNALAMKLFVAADYSGEQFKQLNWDGGIGLPCSSAYVEGRSSFLFQELIRSGQLDPAQPYVAFDWDATERKGTCQMGAIDMTKTHGAHLFLPWSVYSSVAGVEYIWSTPLKSYSVGGTTLGTDLTFALDSGSSQFKGDDTLMQQTLARIAQGGSPEVVLGFADGEITLGAQLYNVLIEEGPQKGLTLAQFSPLGLTDLVLVGSLLMDHCYSVFEYQVVQCGHGLYSLAPVGVWLFNRPQGPQIITRASSRRFQPGPRPAATGKVTFPVATPSRSVAGTWKNDYGSVMTLDVTGNRVTGSYQSSTGSTGRYEVVGYQLKAAEPPNLGLPVALAIEWHSIGKDPADPSWNWSSALCGQLSVNGDEEILELSHLLVASSDFPGLAQPGTYVDKLRYRRAAPSITDWPDTGLSHATATPLTGTWLAADGRVLVVAVHAAHKNRVGRLSGHLSGPTGDTEVAGFTDIGAAAAGLSLQSVALAAAQPSGALSLSGWLNVPDDVLELVMLDSVSTVPANAYVQTRLSSVVFRRRPQVVAG</sequence>
<evidence type="ECO:0000256" key="1">
    <source>
        <dbReference type="ARBA" id="ARBA00004613"/>
    </source>
</evidence>
<comment type="similarity">
    <text evidence="2">Belongs to the peptidase A1 family.</text>
</comment>
<dbReference type="Pfam" id="PF00026">
    <property type="entry name" value="Asp"/>
    <property type="match status" value="1"/>
</dbReference>
<dbReference type="Pfam" id="PF01382">
    <property type="entry name" value="Avidin"/>
    <property type="match status" value="1"/>
</dbReference>
<dbReference type="Gene3D" id="2.40.128.30">
    <property type="entry name" value="Avidin-like"/>
    <property type="match status" value="1"/>
</dbReference>
<accession>A0A9Q3ZV81</accession>
<dbReference type="InterPro" id="IPR021109">
    <property type="entry name" value="Peptidase_aspartic_dom_sf"/>
</dbReference>